<evidence type="ECO:0008006" key="9">
    <source>
        <dbReference type="Google" id="ProtNLM"/>
    </source>
</evidence>
<dbReference type="PANTHER" id="PTHR31465:SF9">
    <property type="entry name" value="SPHINGOID LONG-CHAIN BASE TRANSPORTER RSB1"/>
    <property type="match status" value="1"/>
</dbReference>
<feature type="transmembrane region" description="Helical" evidence="6">
    <location>
        <begin position="59"/>
        <end position="80"/>
    </location>
</feature>
<protein>
    <recommendedName>
        <fullName evidence="9">RTA1 domain protein</fullName>
    </recommendedName>
</protein>
<feature type="transmembrane region" description="Helical" evidence="6">
    <location>
        <begin position="258"/>
        <end position="276"/>
    </location>
</feature>
<keyword evidence="3 6" id="KW-1133">Transmembrane helix</keyword>
<dbReference type="Pfam" id="PF04479">
    <property type="entry name" value="RTA1"/>
    <property type="match status" value="1"/>
</dbReference>
<proteinExistence type="predicted"/>
<feature type="transmembrane region" description="Helical" evidence="6">
    <location>
        <begin position="25"/>
        <end position="47"/>
    </location>
</feature>
<evidence type="ECO:0000256" key="3">
    <source>
        <dbReference type="ARBA" id="ARBA00022989"/>
    </source>
</evidence>
<dbReference type="EMBL" id="CP055903">
    <property type="protein sequence ID" value="QKX63689.1"/>
    <property type="molecule type" value="Genomic_DNA"/>
</dbReference>
<reference evidence="8" key="1">
    <citation type="submission" date="2020-06" db="EMBL/GenBank/DDBJ databases">
        <title>A chromosome-scale genome assembly of Talaromyces rugulosus W13939.</title>
        <authorList>
            <person name="Wang B."/>
            <person name="Guo L."/>
            <person name="Ye K."/>
            <person name="Wang L."/>
        </authorList>
    </citation>
    <scope>NUCLEOTIDE SEQUENCE [LARGE SCALE GENOMIC DNA]</scope>
    <source>
        <strain evidence="8">W13939</strain>
    </source>
</reference>
<keyword evidence="4 6" id="KW-0472">Membrane</keyword>
<feature type="transmembrane region" description="Helical" evidence="6">
    <location>
        <begin position="135"/>
        <end position="158"/>
    </location>
</feature>
<dbReference type="RefSeq" id="XP_035349863.1">
    <property type="nucleotide sequence ID" value="XM_035493970.1"/>
</dbReference>
<keyword evidence="8" id="KW-1185">Reference proteome</keyword>
<evidence type="ECO:0000256" key="2">
    <source>
        <dbReference type="ARBA" id="ARBA00022692"/>
    </source>
</evidence>
<accession>A0A7H8RB52</accession>
<feature type="transmembrane region" description="Helical" evidence="6">
    <location>
        <begin position="170"/>
        <end position="195"/>
    </location>
</feature>
<dbReference type="OrthoDB" id="4521223at2759"/>
<name>A0A7H8RB52_TALRU</name>
<dbReference type="GeneID" id="55998339"/>
<dbReference type="InterPro" id="IPR007568">
    <property type="entry name" value="RTA1"/>
</dbReference>
<evidence type="ECO:0000256" key="6">
    <source>
        <dbReference type="SAM" id="Phobius"/>
    </source>
</evidence>
<evidence type="ECO:0000313" key="8">
    <source>
        <dbReference type="Proteomes" id="UP000509510"/>
    </source>
</evidence>
<dbReference type="GO" id="GO:0005886">
    <property type="term" value="C:plasma membrane"/>
    <property type="evidence" value="ECO:0007669"/>
    <property type="project" value="TreeGrafter"/>
</dbReference>
<dbReference type="AlphaFoldDB" id="A0A7H8RB52"/>
<gene>
    <name evidence="7" type="ORF">TRUGW13939_10860</name>
</gene>
<feature type="transmembrane region" description="Helical" evidence="6">
    <location>
        <begin position="216"/>
        <end position="238"/>
    </location>
</feature>
<feature type="compositionally biased region" description="Polar residues" evidence="5">
    <location>
        <begin position="315"/>
        <end position="325"/>
    </location>
</feature>
<feature type="region of interest" description="Disordered" evidence="5">
    <location>
        <begin position="315"/>
        <end position="334"/>
    </location>
</feature>
<dbReference type="PANTHER" id="PTHR31465">
    <property type="entry name" value="PROTEIN RTA1-RELATED"/>
    <property type="match status" value="1"/>
</dbReference>
<comment type="subcellular location">
    <subcellularLocation>
        <location evidence="1">Membrane</location>
        <topology evidence="1">Multi-pass membrane protein</topology>
    </subcellularLocation>
</comment>
<sequence length="334" mass="37030">MSNNQTSLDPSDYCTLDICPIDLAYIYYVPSLAGNAFYAGIFGFFLLSQCILGIRFRTWGYLAGLLGGLVLEVIGYIGRIQLHNNPFKFTPYLEYLICLTIAPAFFSASIYICLGRIVIIYGEQVSRLRPRTYTIVFVSCDLLSLILQAAGGAITSIADADQQDLAQTGVNIMIAGLASQVASLVLFMVLCLDFAWRVKKSPMSLNDGTRDLRNQLRWKLFLGGLALATITIFVRSVFRMIELNGGFHSALANNEVDFMVLEGAMIVIAVLCLTALHPGVCFDGMWDQTKWSFKGTKNKNADNNNNTMMSLANLNNKDGNMSRDSQFTRDSRFT</sequence>
<dbReference type="Proteomes" id="UP000509510">
    <property type="component" value="Chromosome VI"/>
</dbReference>
<evidence type="ECO:0000313" key="7">
    <source>
        <dbReference type="EMBL" id="QKX63689.1"/>
    </source>
</evidence>
<evidence type="ECO:0000256" key="1">
    <source>
        <dbReference type="ARBA" id="ARBA00004141"/>
    </source>
</evidence>
<dbReference type="GO" id="GO:0000324">
    <property type="term" value="C:fungal-type vacuole"/>
    <property type="evidence" value="ECO:0007669"/>
    <property type="project" value="TreeGrafter"/>
</dbReference>
<organism evidence="7 8">
    <name type="scientific">Talaromyces rugulosus</name>
    <name type="common">Penicillium rugulosum</name>
    <dbReference type="NCBI Taxonomy" id="121627"/>
    <lineage>
        <taxon>Eukaryota</taxon>
        <taxon>Fungi</taxon>
        <taxon>Dikarya</taxon>
        <taxon>Ascomycota</taxon>
        <taxon>Pezizomycotina</taxon>
        <taxon>Eurotiomycetes</taxon>
        <taxon>Eurotiomycetidae</taxon>
        <taxon>Eurotiales</taxon>
        <taxon>Trichocomaceae</taxon>
        <taxon>Talaromyces</taxon>
        <taxon>Talaromyces sect. Islandici</taxon>
    </lineage>
</organism>
<dbReference type="KEGG" id="trg:TRUGW13939_10860"/>
<evidence type="ECO:0000256" key="4">
    <source>
        <dbReference type="ARBA" id="ARBA00023136"/>
    </source>
</evidence>
<evidence type="ECO:0000256" key="5">
    <source>
        <dbReference type="SAM" id="MobiDB-lite"/>
    </source>
</evidence>
<keyword evidence="2 6" id="KW-0812">Transmembrane</keyword>
<feature type="transmembrane region" description="Helical" evidence="6">
    <location>
        <begin position="92"/>
        <end position="114"/>
    </location>
</feature>